<dbReference type="AlphaFoldDB" id="A0A7R8V380"/>
<comment type="function">
    <text evidence="1">Controls the pigmentation pattern of the adult cuticle and larval mouth parts.</text>
</comment>
<feature type="signal peptide" evidence="8">
    <location>
        <begin position="1"/>
        <end position="19"/>
    </location>
</feature>
<dbReference type="GO" id="GO:0005576">
    <property type="term" value="C:extracellular region"/>
    <property type="evidence" value="ECO:0007669"/>
    <property type="project" value="UniProtKB-SubCell"/>
</dbReference>
<comment type="similarity">
    <text evidence="3">Belongs to the major royal jelly protein family.</text>
</comment>
<dbReference type="FunFam" id="2.120.10.30:FF:000046">
    <property type="entry name" value="Blast:Protein yellow"/>
    <property type="match status" value="1"/>
</dbReference>
<evidence type="ECO:0000256" key="1">
    <source>
        <dbReference type="ARBA" id="ARBA00002855"/>
    </source>
</evidence>
<dbReference type="PRINTS" id="PR01366">
    <property type="entry name" value="ROYALJELLY"/>
</dbReference>
<evidence type="ECO:0000256" key="8">
    <source>
        <dbReference type="SAM" id="SignalP"/>
    </source>
</evidence>
<evidence type="ECO:0000313" key="9">
    <source>
        <dbReference type="EMBL" id="CAD7091342.1"/>
    </source>
</evidence>
<dbReference type="PROSITE" id="PS51257">
    <property type="entry name" value="PROKAR_LIPOPROTEIN"/>
    <property type="match status" value="1"/>
</dbReference>
<gene>
    <name evidence="9" type="ORF">HERILL_LOCUS13761</name>
</gene>
<sequence>MKSFLLSASLVLFAACVLGEEASKLQERFSWTQLDFAFPNQRMKQQALQSGDYAPQNALPVGIEHWGHKLFVTVPRWRNGIPATLTYIDMRRTYSGSPELIPYPDWRSNVAGDCANGLTTAYRIKADECGRLWVLDTGTIGIGNTTQNPCPYAINVFDLQTNSRIRRYELRAEDTNANTFIANIAIDIGKDCDDAFAYMSDELGYGLITYSWEQNKSWRFAHSFFMPDPLRGDFNIAGLNFQWGEEGIFGMALSPIKSDGYRTMYFSPLASHREFAVSTRILRDESRVEDSYHDFQVLEERSNNGHTTSRVMSDDGVMLFNLIDQNSVGCWHSSLPYDPKNHAVVDRDDVGLVFPADVKIDENKDVWVISDRMPVFLIAELDFSDVNFRIYTAPMSSLIQGTICDLRNNGYSGYEGITVNPVKPLIAVEPQKPQIQYQQPLPILYSQPPQSIAYTTQKVPVAITPKAYVFNQNNGVTYEIPSPHQYTVDGLTEFGYTTKKNWWS</sequence>
<keyword evidence="7" id="KW-0325">Glycoprotein</keyword>
<dbReference type="InterPro" id="IPR017996">
    <property type="entry name" value="MRJP/yellow-related"/>
</dbReference>
<organism evidence="9 10">
    <name type="scientific">Hermetia illucens</name>
    <name type="common">Black soldier fly</name>
    <dbReference type="NCBI Taxonomy" id="343691"/>
    <lineage>
        <taxon>Eukaryota</taxon>
        <taxon>Metazoa</taxon>
        <taxon>Ecdysozoa</taxon>
        <taxon>Arthropoda</taxon>
        <taxon>Hexapoda</taxon>
        <taxon>Insecta</taxon>
        <taxon>Pterygota</taxon>
        <taxon>Neoptera</taxon>
        <taxon>Endopterygota</taxon>
        <taxon>Diptera</taxon>
        <taxon>Brachycera</taxon>
        <taxon>Stratiomyomorpha</taxon>
        <taxon>Stratiomyidae</taxon>
        <taxon>Hermetiinae</taxon>
        <taxon>Hermetia</taxon>
    </lineage>
</organism>
<keyword evidence="6 8" id="KW-0732">Signal</keyword>
<keyword evidence="5" id="KW-0964">Secreted</keyword>
<evidence type="ECO:0000256" key="4">
    <source>
        <dbReference type="ARBA" id="ARBA00014360"/>
    </source>
</evidence>
<accession>A0A7R8V380</accession>
<proteinExistence type="inferred from homology"/>
<comment type="subcellular location">
    <subcellularLocation>
        <location evidence="2">Secreted</location>
    </subcellularLocation>
</comment>
<dbReference type="Proteomes" id="UP000594454">
    <property type="component" value="Chromosome 5"/>
</dbReference>
<keyword evidence="10" id="KW-1185">Reference proteome</keyword>
<dbReference type="OrthoDB" id="7776143at2759"/>
<feature type="chain" id="PRO_5030891376" description="Protein yellow" evidence="8">
    <location>
        <begin position="20"/>
        <end position="504"/>
    </location>
</feature>
<dbReference type="Pfam" id="PF03022">
    <property type="entry name" value="MRJP"/>
    <property type="match status" value="1"/>
</dbReference>
<evidence type="ECO:0000256" key="6">
    <source>
        <dbReference type="ARBA" id="ARBA00022729"/>
    </source>
</evidence>
<evidence type="ECO:0000256" key="7">
    <source>
        <dbReference type="ARBA" id="ARBA00023180"/>
    </source>
</evidence>
<evidence type="ECO:0000256" key="3">
    <source>
        <dbReference type="ARBA" id="ARBA00009127"/>
    </source>
</evidence>
<evidence type="ECO:0000256" key="5">
    <source>
        <dbReference type="ARBA" id="ARBA00022525"/>
    </source>
</evidence>
<protein>
    <recommendedName>
        <fullName evidence="4">Protein yellow</fullName>
    </recommendedName>
</protein>
<evidence type="ECO:0000256" key="2">
    <source>
        <dbReference type="ARBA" id="ARBA00004613"/>
    </source>
</evidence>
<dbReference type="PANTHER" id="PTHR10009:SF14">
    <property type="entry name" value="PROTEIN YELLOW"/>
    <property type="match status" value="1"/>
</dbReference>
<dbReference type="OMA" id="LIENTVC"/>
<dbReference type="EMBL" id="LR899013">
    <property type="protein sequence ID" value="CAD7091342.1"/>
    <property type="molecule type" value="Genomic_DNA"/>
</dbReference>
<dbReference type="InParanoid" id="A0A7R8V380"/>
<dbReference type="PANTHER" id="PTHR10009">
    <property type="entry name" value="PROTEIN YELLOW-RELATED"/>
    <property type="match status" value="1"/>
</dbReference>
<dbReference type="InterPro" id="IPR011042">
    <property type="entry name" value="6-blade_b-propeller_TolB-like"/>
</dbReference>
<dbReference type="Gene3D" id="2.120.10.30">
    <property type="entry name" value="TolB, C-terminal domain"/>
    <property type="match status" value="1"/>
</dbReference>
<name>A0A7R8V380_HERIL</name>
<evidence type="ECO:0000313" key="10">
    <source>
        <dbReference type="Proteomes" id="UP000594454"/>
    </source>
</evidence>
<reference evidence="9 10" key="1">
    <citation type="submission" date="2020-11" db="EMBL/GenBank/DDBJ databases">
        <authorList>
            <person name="Wallbank WR R."/>
            <person name="Pardo Diaz C."/>
            <person name="Kozak K."/>
            <person name="Martin S."/>
            <person name="Jiggins C."/>
            <person name="Moest M."/>
            <person name="Warren A I."/>
            <person name="Generalovic N T."/>
            <person name="Byers J.R.P. K."/>
            <person name="Montejo-Kovacevich G."/>
            <person name="Yen C E."/>
        </authorList>
    </citation>
    <scope>NUCLEOTIDE SEQUENCE [LARGE SCALE GENOMIC DNA]</scope>
</reference>